<proteinExistence type="predicted"/>
<dbReference type="SUPFAM" id="SSF81901">
    <property type="entry name" value="HCP-like"/>
    <property type="match status" value="1"/>
</dbReference>
<feature type="chain" id="PRO_5032469808" evidence="1">
    <location>
        <begin position="21"/>
        <end position="296"/>
    </location>
</feature>
<dbReference type="SUPFAM" id="SSF48452">
    <property type="entry name" value="TPR-like"/>
    <property type="match status" value="1"/>
</dbReference>
<dbReference type="SMART" id="SM00028">
    <property type="entry name" value="TPR"/>
    <property type="match status" value="3"/>
</dbReference>
<dbReference type="InterPro" id="IPR019734">
    <property type="entry name" value="TPR_rpt"/>
</dbReference>
<feature type="non-terminal residue" evidence="2">
    <location>
        <position position="296"/>
    </location>
</feature>
<reference evidence="2" key="1">
    <citation type="submission" date="2021-02" db="EMBL/GenBank/DDBJ databases">
        <authorList>
            <person name="Dougan E. K."/>
            <person name="Rhodes N."/>
            <person name="Thang M."/>
            <person name="Chan C."/>
        </authorList>
    </citation>
    <scope>NUCLEOTIDE SEQUENCE</scope>
</reference>
<keyword evidence="3" id="KW-1185">Reference proteome</keyword>
<dbReference type="PANTHER" id="PTHR45011:SF1">
    <property type="entry name" value="DAP3-BINDING CELL DEATH ENHANCER 1"/>
    <property type="match status" value="1"/>
</dbReference>
<comment type="caution">
    <text evidence="2">The sequence shown here is derived from an EMBL/GenBank/DDBJ whole genome shotgun (WGS) entry which is preliminary data.</text>
</comment>
<gene>
    <name evidence="2" type="ORF">PGLA1383_LOCUS47451</name>
</gene>
<evidence type="ECO:0000313" key="2">
    <source>
        <dbReference type="EMBL" id="CAE8631339.1"/>
    </source>
</evidence>
<dbReference type="AlphaFoldDB" id="A0A813H0T5"/>
<dbReference type="Gene3D" id="1.25.40.10">
    <property type="entry name" value="Tetratricopeptide repeat domain"/>
    <property type="match status" value="3"/>
</dbReference>
<dbReference type="OrthoDB" id="2384430at2759"/>
<name>A0A813H0T5_POLGL</name>
<dbReference type="EMBL" id="CAJNNV010030102">
    <property type="protein sequence ID" value="CAE8631339.1"/>
    <property type="molecule type" value="Genomic_DNA"/>
</dbReference>
<organism evidence="2 3">
    <name type="scientific">Polarella glacialis</name>
    <name type="common">Dinoflagellate</name>
    <dbReference type="NCBI Taxonomy" id="89957"/>
    <lineage>
        <taxon>Eukaryota</taxon>
        <taxon>Sar</taxon>
        <taxon>Alveolata</taxon>
        <taxon>Dinophyceae</taxon>
        <taxon>Suessiales</taxon>
        <taxon>Suessiaceae</taxon>
        <taxon>Polarella</taxon>
    </lineage>
</organism>
<protein>
    <submittedName>
        <fullName evidence="2">Uncharacterized protein</fullName>
    </submittedName>
</protein>
<dbReference type="Pfam" id="PF08238">
    <property type="entry name" value="Sel1"/>
    <property type="match status" value="2"/>
</dbReference>
<dbReference type="InterPro" id="IPR052748">
    <property type="entry name" value="ISR_Activator"/>
</dbReference>
<keyword evidence="1" id="KW-0732">Signal</keyword>
<evidence type="ECO:0000256" key="1">
    <source>
        <dbReference type="SAM" id="SignalP"/>
    </source>
</evidence>
<sequence length="296" mass="32050">QTYKIAVVALVVASFLRMHAMDGLHWKEEGNARLKAGDREGAFECYSKGLEVADQEITTYAGDIEGLEPTKLLYSQLCSNRAHVLLLLGRPMDAFEDCQKAVQVDLKNSKAYWRGTTAALQLGQSSAAAELLRQGLRNAWNAPGGDALVELLGKCVAAWEEAAEQKLAAGEFMLGLAYLKGNGVPKDTEKGEEFLRRAADQGDEMAKDMLSDLASAASAAEEAKTCPVKNHMLDVWASAAASGDAAAQFNLGLAYLKGEGVPRDQDKCIELWRMAAEQGDDMAQRNLVALYNDMKS</sequence>
<dbReference type="SMART" id="SM00671">
    <property type="entry name" value="SEL1"/>
    <property type="match status" value="2"/>
</dbReference>
<accession>A0A813H0T5</accession>
<dbReference type="PANTHER" id="PTHR45011">
    <property type="entry name" value="DAP3-BINDING CELL DEATH ENHANCER 1"/>
    <property type="match status" value="1"/>
</dbReference>
<dbReference type="InterPro" id="IPR006597">
    <property type="entry name" value="Sel1-like"/>
</dbReference>
<dbReference type="InterPro" id="IPR011990">
    <property type="entry name" value="TPR-like_helical_dom_sf"/>
</dbReference>
<evidence type="ECO:0000313" key="3">
    <source>
        <dbReference type="Proteomes" id="UP000654075"/>
    </source>
</evidence>
<dbReference type="Proteomes" id="UP000654075">
    <property type="component" value="Unassembled WGS sequence"/>
</dbReference>
<feature type="signal peptide" evidence="1">
    <location>
        <begin position="1"/>
        <end position="20"/>
    </location>
</feature>